<gene>
    <name evidence="1" type="ORF">Hamer_G013420</name>
</gene>
<dbReference type="Proteomes" id="UP000747542">
    <property type="component" value="Unassembled WGS sequence"/>
</dbReference>
<dbReference type="EMBL" id="JAHLQT010013773">
    <property type="protein sequence ID" value="KAG7170606.1"/>
    <property type="molecule type" value="Genomic_DNA"/>
</dbReference>
<comment type="caution">
    <text evidence="1">The sequence shown here is derived from an EMBL/GenBank/DDBJ whole genome shotgun (WGS) entry which is preliminary data.</text>
</comment>
<dbReference type="InterPro" id="IPR032801">
    <property type="entry name" value="PXL2A/B/C"/>
</dbReference>
<feature type="non-terminal residue" evidence="1">
    <location>
        <position position="1"/>
    </location>
</feature>
<dbReference type="Pfam" id="PF13911">
    <property type="entry name" value="AhpC-TSA_2"/>
    <property type="match status" value="1"/>
</dbReference>
<protein>
    <submittedName>
        <fullName evidence="1">Putative AhpC/TSA antioxidant enzyme-containing protein</fullName>
    </submittedName>
</protein>
<dbReference type="AlphaFoldDB" id="A0A8J5KDV8"/>
<name>A0A8J5KDV8_HOMAM</name>
<accession>A0A8J5KDV8</accession>
<proteinExistence type="predicted"/>
<evidence type="ECO:0000313" key="1">
    <source>
        <dbReference type="EMBL" id="KAG7170606.1"/>
    </source>
</evidence>
<dbReference type="SUPFAM" id="SSF52833">
    <property type="entry name" value="Thioredoxin-like"/>
    <property type="match status" value="1"/>
</dbReference>
<reference evidence="1" key="1">
    <citation type="journal article" date="2021" name="Sci. Adv.">
        <title>The American lobster genome reveals insights on longevity, neural, and immune adaptations.</title>
        <authorList>
            <person name="Polinski J.M."/>
            <person name="Zimin A.V."/>
            <person name="Clark K.F."/>
            <person name="Kohn A.B."/>
            <person name="Sadowski N."/>
            <person name="Timp W."/>
            <person name="Ptitsyn A."/>
            <person name="Khanna P."/>
            <person name="Romanova D.Y."/>
            <person name="Williams P."/>
            <person name="Greenwood S.J."/>
            <person name="Moroz L.L."/>
            <person name="Walt D.R."/>
            <person name="Bodnar A.G."/>
        </authorList>
    </citation>
    <scope>NUCLEOTIDE SEQUENCE</scope>
    <source>
        <strain evidence="1">GMGI-L3</strain>
    </source>
</reference>
<dbReference type="InterPro" id="IPR036249">
    <property type="entry name" value="Thioredoxin-like_sf"/>
</dbReference>
<organism evidence="1 2">
    <name type="scientific">Homarus americanus</name>
    <name type="common">American lobster</name>
    <dbReference type="NCBI Taxonomy" id="6706"/>
    <lineage>
        <taxon>Eukaryota</taxon>
        <taxon>Metazoa</taxon>
        <taxon>Ecdysozoa</taxon>
        <taxon>Arthropoda</taxon>
        <taxon>Crustacea</taxon>
        <taxon>Multicrustacea</taxon>
        <taxon>Malacostraca</taxon>
        <taxon>Eumalacostraca</taxon>
        <taxon>Eucarida</taxon>
        <taxon>Decapoda</taxon>
        <taxon>Pleocyemata</taxon>
        <taxon>Astacidea</taxon>
        <taxon>Nephropoidea</taxon>
        <taxon>Nephropidae</taxon>
        <taxon>Homarus</taxon>
    </lineage>
</organism>
<keyword evidence="2" id="KW-1185">Reference proteome</keyword>
<dbReference type="Gene3D" id="3.40.30.10">
    <property type="entry name" value="Glutaredoxin"/>
    <property type="match status" value="1"/>
</dbReference>
<evidence type="ECO:0000313" key="2">
    <source>
        <dbReference type="Proteomes" id="UP000747542"/>
    </source>
</evidence>
<sequence length="266" mass="28814">LGSHFVDQGIGVLCQGLGVYGHLYKRSGLQDREALDIAISKSHNVVKEAALDLLEIEDDWNEFLSTVEAKEAGKLEVSPPQVGDKIPTDLVLNCVISNKFSNTNDGSTASHETSATMDAVPSGKTSRTISLADILVSTPKNSELAAAGCHVVVVTFGVMSGAERWRLETACPFPYYTDPSHALYQLLGLKRSVASVWNTATLSYYGAQIAKGIPLPESYTDIEDDPHQMGGDFILDKQSKLQFVYRSKVPNDRPSVDLILTALKGN</sequence>